<protein>
    <recommendedName>
        <fullName evidence="2">Protein kinase domain-containing protein</fullName>
    </recommendedName>
</protein>
<keyword evidence="1" id="KW-0472">Membrane</keyword>
<accession>A0A8S1LVK2</accession>
<sequence length="277" mass="33445">MSSLERKLQILQLYNDLIYLKIRENKLIFIILYIYDKIYILIYQLKLLLMVSVIQIKFQIFFMLMIAENSKYQILILIQPIRIFKNFFKYQVILKQKRQSKLIKLEYLVQNKLKIFQQLYECSFKLKIKLQTYFKQLLKLLKKVFIRHQQNRNIRIQIQNQSHRIEIDQSQINIENNYEFDTKYLVSKRAFGKVYRGNLTSDNEVAIKKIDSSIINKEQYQMIHQVSMQNENVLDFEIQIMKLLDHPNIVSLQINLIQIVHFITVIENCADGDLKIL</sequence>
<dbReference type="GO" id="GO:0005524">
    <property type="term" value="F:ATP binding"/>
    <property type="evidence" value="ECO:0007669"/>
    <property type="project" value="InterPro"/>
</dbReference>
<name>A0A8S1LVK2_9CILI</name>
<feature type="transmembrane region" description="Helical" evidence="1">
    <location>
        <begin position="49"/>
        <end position="67"/>
    </location>
</feature>
<gene>
    <name evidence="3" type="ORF">PSON_ATCC_30995.1.T0270428</name>
</gene>
<dbReference type="Pfam" id="PF07714">
    <property type="entry name" value="PK_Tyr_Ser-Thr"/>
    <property type="match status" value="1"/>
</dbReference>
<reference evidence="3" key="1">
    <citation type="submission" date="2021-01" db="EMBL/GenBank/DDBJ databases">
        <authorList>
            <consortium name="Genoscope - CEA"/>
            <person name="William W."/>
        </authorList>
    </citation>
    <scope>NUCLEOTIDE SEQUENCE</scope>
</reference>
<proteinExistence type="predicted"/>
<dbReference type="GO" id="GO:0004672">
    <property type="term" value="F:protein kinase activity"/>
    <property type="evidence" value="ECO:0007669"/>
    <property type="project" value="InterPro"/>
</dbReference>
<dbReference type="InterPro" id="IPR001245">
    <property type="entry name" value="Ser-Thr/Tyr_kinase_cat_dom"/>
</dbReference>
<keyword evidence="1" id="KW-1133">Transmembrane helix</keyword>
<feature type="domain" description="Protein kinase" evidence="2">
    <location>
        <begin position="180"/>
        <end position="277"/>
    </location>
</feature>
<dbReference type="PROSITE" id="PS50011">
    <property type="entry name" value="PROTEIN_KINASE_DOM"/>
    <property type="match status" value="1"/>
</dbReference>
<dbReference type="AlphaFoldDB" id="A0A8S1LVK2"/>
<evidence type="ECO:0000313" key="4">
    <source>
        <dbReference type="Proteomes" id="UP000692954"/>
    </source>
</evidence>
<dbReference type="Proteomes" id="UP000692954">
    <property type="component" value="Unassembled WGS sequence"/>
</dbReference>
<evidence type="ECO:0000256" key="1">
    <source>
        <dbReference type="SAM" id="Phobius"/>
    </source>
</evidence>
<dbReference type="EMBL" id="CAJJDN010000027">
    <property type="protein sequence ID" value="CAD8071249.1"/>
    <property type="molecule type" value="Genomic_DNA"/>
</dbReference>
<keyword evidence="4" id="KW-1185">Reference proteome</keyword>
<evidence type="ECO:0000313" key="3">
    <source>
        <dbReference type="EMBL" id="CAD8071249.1"/>
    </source>
</evidence>
<organism evidence="3 4">
    <name type="scientific">Paramecium sonneborni</name>
    <dbReference type="NCBI Taxonomy" id="65129"/>
    <lineage>
        <taxon>Eukaryota</taxon>
        <taxon>Sar</taxon>
        <taxon>Alveolata</taxon>
        <taxon>Ciliophora</taxon>
        <taxon>Intramacronucleata</taxon>
        <taxon>Oligohymenophorea</taxon>
        <taxon>Peniculida</taxon>
        <taxon>Parameciidae</taxon>
        <taxon>Paramecium</taxon>
    </lineage>
</organism>
<evidence type="ECO:0000259" key="2">
    <source>
        <dbReference type="PROSITE" id="PS50011"/>
    </source>
</evidence>
<keyword evidence="1" id="KW-0812">Transmembrane</keyword>
<dbReference type="InterPro" id="IPR000719">
    <property type="entry name" value="Prot_kinase_dom"/>
</dbReference>
<comment type="caution">
    <text evidence="3">The sequence shown here is derived from an EMBL/GenBank/DDBJ whole genome shotgun (WGS) entry which is preliminary data.</text>
</comment>